<name>A0A6M1S702_9HYPH</name>
<organism evidence="9 10">
    <name type="scientific">Rhizobium daejeonense</name>
    <dbReference type="NCBI Taxonomy" id="240521"/>
    <lineage>
        <taxon>Bacteria</taxon>
        <taxon>Pseudomonadati</taxon>
        <taxon>Pseudomonadota</taxon>
        <taxon>Alphaproteobacteria</taxon>
        <taxon>Hyphomicrobiales</taxon>
        <taxon>Rhizobiaceae</taxon>
        <taxon>Rhizobium/Agrobacterium group</taxon>
        <taxon>Rhizobium</taxon>
    </lineage>
</organism>
<feature type="transmembrane region" description="Helical" evidence="8">
    <location>
        <begin position="232"/>
        <end position="251"/>
    </location>
</feature>
<comment type="subcellular location">
    <subcellularLocation>
        <location evidence="1">Cell membrane</location>
        <topology evidence="1">Multi-pass membrane protein</topology>
    </subcellularLocation>
</comment>
<dbReference type="Pfam" id="PF02653">
    <property type="entry name" value="BPD_transp_2"/>
    <property type="match status" value="1"/>
</dbReference>
<proteinExistence type="predicted"/>
<keyword evidence="3" id="KW-1003">Cell membrane</keyword>
<evidence type="ECO:0000313" key="9">
    <source>
        <dbReference type="EMBL" id="NGO66101.1"/>
    </source>
</evidence>
<evidence type="ECO:0000256" key="7">
    <source>
        <dbReference type="ARBA" id="ARBA00023136"/>
    </source>
</evidence>
<feature type="transmembrane region" description="Helical" evidence="8">
    <location>
        <begin position="20"/>
        <end position="40"/>
    </location>
</feature>
<feature type="transmembrane region" description="Helical" evidence="8">
    <location>
        <begin position="52"/>
        <end position="74"/>
    </location>
</feature>
<dbReference type="AlphaFoldDB" id="A0A6M1S702"/>
<gene>
    <name evidence="9" type="ORF">G6N76_20795</name>
</gene>
<keyword evidence="2" id="KW-0813">Transport</keyword>
<evidence type="ECO:0000256" key="4">
    <source>
        <dbReference type="ARBA" id="ARBA00022519"/>
    </source>
</evidence>
<evidence type="ECO:0000256" key="3">
    <source>
        <dbReference type="ARBA" id="ARBA00022475"/>
    </source>
</evidence>
<dbReference type="GO" id="GO:0005886">
    <property type="term" value="C:plasma membrane"/>
    <property type="evidence" value="ECO:0007669"/>
    <property type="project" value="UniProtKB-SubCell"/>
</dbReference>
<dbReference type="EMBL" id="JAAKZH010000008">
    <property type="protein sequence ID" value="NGO66101.1"/>
    <property type="molecule type" value="Genomic_DNA"/>
</dbReference>
<keyword evidence="10" id="KW-1185">Reference proteome</keyword>
<feature type="transmembrane region" description="Helical" evidence="8">
    <location>
        <begin position="284"/>
        <end position="303"/>
    </location>
</feature>
<dbReference type="PANTHER" id="PTHR32196">
    <property type="entry name" value="ABC TRANSPORTER PERMEASE PROTEIN YPHD-RELATED-RELATED"/>
    <property type="match status" value="1"/>
</dbReference>
<feature type="transmembrane region" description="Helical" evidence="8">
    <location>
        <begin position="145"/>
        <end position="163"/>
    </location>
</feature>
<keyword evidence="5 8" id="KW-0812">Transmembrane</keyword>
<accession>A0A6M1S702</accession>
<evidence type="ECO:0000256" key="8">
    <source>
        <dbReference type="SAM" id="Phobius"/>
    </source>
</evidence>
<dbReference type="GO" id="GO:0022857">
    <property type="term" value="F:transmembrane transporter activity"/>
    <property type="evidence" value="ECO:0007669"/>
    <property type="project" value="InterPro"/>
</dbReference>
<sequence>MENVQAQPASPTRRKLPQELNILTVLIGVALVFELLGWFVQGQSFLGNPQRLTIMILQVSVVGIIAIGVTQVIITGGIDLSSGSVVAMTAMIAMSFAQTSDFARAIYPGLTDLPAIVPILIGVGLGLIAGIVNGALIALTGIPPFIATLGMMVTARGIAKWYTKGQPISFPSESFASIGSGAWPVAIFLLVAVIFHVALRYTRYGKFTYAIGANAQAARVSGINVQAHLVKVYAIAGMLAGLAGVVTAARAETAQAGMGMMYELDAIAAAVIGGTSLSGGRGRIFGTVIGTVILGLMMSGFTFLRVDAYYQEIVKGLIIVAAVVTDVYRQKARVKKG</sequence>
<dbReference type="RefSeq" id="WP_163897276.1">
    <property type="nucleotide sequence ID" value="NZ_CP048424.1"/>
</dbReference>
<keyword evidence="7 8" id="KW-0472">Membrane</keyword>
<evidence type="ECO:0000313" key="10">
    <source>
        <dbReference type="Proteomes" id="UP000477849"/>
    </source>
</evidence>
<comment type="caution">
    <text evidence="9">The sequence shown here is derived from an EMBL/GenBank/DDBJ whole genome shotgun (WGS) entry which is preliminary data.</text>
</comment>
<evidence type="ECO:0000256" key="2">
    <source>
        <dbReference type="ARBA" id="ARBA00022448"/>
    </source>
</evidence>
<protein>
    <submittedName>
        <fullName evidence="9">ABC transporter permease</fullName>
    </submittedName>
</protein>
<evidence type="ECO:0000256" key="6">
    <source>
        <dbReference type="ARBA" id="ARBA00022989"/>
    </source>
</evidence>
<keyword evidence="4" id="KW-0997">Cell inner membrane</keyword>
<feature type="transmembrane region" description="Helical" evidence="8">
    <location>
        <begin position="80"/>
        <end position="103"/>
    </location>
</feature>
<evidence type="ECO:0000256" key="5">
    <source>
        <dbReference type="ARBA" id="ARBA00022692"/>
    </source>
</evidence>
<dbReference type="PANTHER" id="PTHR32196:SF21">
    <property type="entry name" value="ABC TRANSPORTER PERMEASE PROTEIN YPHD-RELATED"/>
    <property type="match status" value="1"/>
</dbReference>
<keyword evidence="6 8" id="KW-1133">Transmembrane helix</keyword>
<feature type="transmembrane region" description="Helical" evidence="8">
    <location>
        <begin position="115"/>
        <end position="139"/>
    </location>
</feature>
<dbReference type="InterPro" id="IPR001851">
    <property type="entry name" value="ABC_transp_permease"/>
</dbReference>
<dbReference type="Proteomes" id="UP000477849">
    <property type="component" value="Unassembled WGS sequence"/>
</dbReference>
<dbReference type="CDD" id="cd06579">
    <property type="entry name" value="TM_PBP1_transp_AraH_like"/>
    <property type="match status" value="1"/>
</dbReference>
<feature type="transmembrane region" description="Helical" evidence="8">
    <location>
        <begin position="175"/>
        <end position="199"/>
    </location>
</feature>
<reference evidence="9 10" key="1">
    <citation type="submission" date="2020-02" db="EMBL/GenBank/DDBJ databases">
        <title>Genome sequence of the type strain CCBAU10050 of Rhizobium daejeonense.</title>
        <authorList>
            <person name="Gao J."/>
            <person name="Sun J."/>
        </authorList>
    </citation>
    <scope>NUCLEOTIDE SEQUENCE [LARGE SCALE GENOMIC DNA]</scope>
    <source>
        <strain evidence="9 10">CCBAU10050</strain>
    </source>
</reference>
<evidence type="ECO:0000256" key="1">
    <source>
        <dbReference type="ARBA" id="ARBA00004651"/>
    </source>
</evidence>